<dbReference type="eggNOG" id="ENOG502QTTM">
    <property type="taxonomic scope" value="Eukaryota"/>
</dbReference>
<dbReference type="Ensembl" id="ENSTRUT00000037516.3">
    <property type="protein sequence ID" value="ENSTRUP00000037381.3"/>
    <property type="gene ID" value="ENSTRUG00000014629.3"/>
</dbReference>
<dbReference type="PANTHER" id="PTHR28336:SF4">
    <property type="entry name" value="DEATH DOMAIN-CONTAINING PROTEIN 1"/>
    <property type="match status" value="1"/>
</dbReference>
<dbReference type="OMA" id="LCSMHDE"/>
<dbReference type="HOGENOM" id="CLU_013631_0_0_1"/>
<dbReference type="Proteomes" id="UP000005226">
    <property type="component" value="Chromosome 8"/>
</dbReference>
<protein>
    <submittedName>
        <fullName evidence="2">Death domain containing 1</fullName>
    </submittedName>
</protein>
<dbReference type="GeneTree" id="ENSGT00940000153404"/>
<reference evidence="2" key="2">
    <citation type="submission" date="2025-08" db="UniProtKB">
        <authorList>
            <consortium name="Ensembl"/>
        </authorList>
    </citation>
    <scope>IDENTIFICATION</scope>
</reference>
<dbReference type="AlphaFoldDB" id="H2UKB0"/>
<feature type="region of interest" description="Disordered" evidence="1">
    <location>
        <begin position="284"/>
        <end position="334"/>
    </location>
</feature>
<evidence type="ECO:0000256" key="1">
    <source>
        <dbReference type="SAM" id="MobiDB-lite"/>
    </source>
</evidence>
<reference evidence="2 3" key="1">
    <citation type="journal article" date="2011" name="Genome Biol. Evol.">
        <title>Integration of the genetic map and genome assembly of fugu facilitates insights into distinct features of genome evolution in teleosts and mammals.</title>
        <authorList>
            <person name="Kai W."/>
            <person name="Kikuchi K."/>
            <person name="Tohari S."/>
            <person name="Chew A.K."/>
            <person name="Tay A."/>
            <person name="Fujiwara A."/>
            <person name="Hosoya S."/>
            <person name="Suetake H."/>
            <person name="Naruse K."/>
            <person name="Brenner S."/>
            <person name="Suzuki Y."/>
            <person name="Venkatesh B."/>
        </authorList>
    </citation>
    <scope>NUCLEOTIDE SEQUENCE [LARGE SCALE GENOMIC DNA]</scope>
</reference>
<feature type="compositionally biased region" description="Basic and acidic residues" evidence="1">
    <location>
        <begin position="304"/>
        <end position="319"/>
    </location>
</feature>
<dbReference type="Gene3D" id="2.60.220.30">
    <property type="match status" value="1"/>
</dbReference>
<dbReference type="PANTHER" id="PTHR28336">
    <property type="entry name" value="BA1-643"/>
    <property type="match status" value="1"/>
</dbReference>
<keyword evidence="3" id="KW-1185">Reference proteome</keyword>
<organism evidence="2 3">
    <name type="scientific">Takifugu rubripes</name>
    <name type="common">Japanese pufferfish</name>
    <name type="synonym">Fugu rubripes</name>
    <dbReference type="NCBI Taxonomy" id="31033"/>
    <lineage>
        <taxon>Eukaryota</taxon>
        <taxon>Metazoa</taxon>
        <taxon>Chordata</taxon>
        <taxon>Craniata</taxon>
        <taxon>Vertebrata</taxon>
        <taxon>Euteleostomi</taxon>
        <taxon>Actinopterygii</taxon>
        <taxon>Neopterygii</taxon>
        <taxon>Teleostei</taxon>
        <taxon>Neoteleostei</taxon>
        <taxon>Acanthomorphata</taxon>
        <taxon>Eupercaria</taxon>
        <taxon>Tetraodontiformes</taxon>
        <taxon>Tetradontoidea</taxon>
        <taxon>Tetraodontidae</taxon>
        <taxon>Takifugu</taxon>
    </lineage>
</organism>
<name>H2UKB0_TAKRU</name>
<gene>
    <name evidence="2" type="primary">dthd1</name>
</gene>
<dbReference type="InParanoid" id="H2UKB0"/>
<reference evidence="2" key="3">
    <citation type="submission" date="2025-09" db="UniProtKB">
        <authorList>
            <consortium name="Ensembl"/>
        </authorList>
    </citation>
    <scope>IDENTIFICATION</scope>
</reference>
<evidence type="ECO:0000313" key="3">
    <source>
        <dbReference type="Proteomes" id="UP000005226"/>
    </source>
</evidence>
<evidence type="ECO:0000313" key="2">
    <source>
        <dbReference type="Ensembl" id="ENSTRUP00000037381.3"/>
    </source>
</evidence>
<accession>H2UKB0</accession>
<sequence>SGRERHDTLVKILLSVEDDVQNLTDTLARIVAKLNEEILQFHKEEPRDAASPEQHEDHLMLHNQTRFPRRFSSVNLLLNSRLGCPGVPDVCFVRGPPGLAGALRCEVADALSCLMVRGSEELVSRVVRIQVRDGARLPFPVTVVVPFCGSYRGSYRDVSVKIVDEVGGRSYVTPLATEGTYGGQWGSFAEVRVYRLGLFAVVSCLKRENYTVPTKGLSLKLNMDPRICLNYLPGCFATPVIAQTMIQPLDTTLLSAAKSRTDAYHSVVSTSPVLYLTHPSTQPLRRPLTLTLPCPPNPQKNHGGRHEESRKDQTQEDKSASQGRRVKSSRETLASSVKSQGISEELLVVMGWRDKQWSLLDQVAVRNLQKGLVTFDLMEIFDRLLVLRLRSPLQPSDLSSLAEELEESVRSHAVTLVLQRRPEEPDAVLVAALPSRDLSWELSKLRAQGYAGLPEASSQLSMCDGDQLVLRFGGNVAAAGDQSHQRLTFHAQLHSRVLLRLTHVDPYGNYSSPHYKGTASFYKVTRERADREQLDRPVCKLSLTLPKVRTNPATSQVDSLPDSLLLRLSAELSEEEVARLVPSLRLCRSAAQLVKLRAGESPSAQAFHVLAMWRRGLTAASRRPKTSQLARCLARMGRPDLAGELWQN</sequence>
<proteinExistence type="predicted"/>